<dbReference type="Pfam" id="PF04398">
    <property type="entry name" value="DUF538"/>
    <property type="match status" value="1"/>
</dbReference>
<dbReference type="OrthoDB" id="10522149at2759"/>
<dbReference type="PANTHER" id="PTHR31676">
    <property type="entry name" value="T31J12.3 PROTEIN-RELATED"/>
    <property type="match status" value="1"/>
</dbReference>
<sequence>MSGNTAAGSSETQEFWGGIRNLFGRFGDWLRNLIGPTPTPDPEVTPSPGSEWKPLSDLLDEYGLPPGLFPKNITSYEFEKETKKITVRMPRANCDVGNTSMFRFANTVTGRIEKGMLKDIEGIKTYTGMTFEVVTRMKIKVIKGKKLIYCTGKVDCHRSFDEFMTPKEV</sequence>
<protein>
    <submittedName>
        <fullName evidence="1">Uncharacterized protein</fullName>
    </submittedName>
</protein>
<accession>A0A9Q0HV68</accession>
<comment type="caution">
    <text evidence="1">The sequence shown here is derived from an EMBL/GenBank/DDBJ whole genome shotgun (WGS) entry which is preliminary data.</text>
</comment>
<dbReference type="Gene3D" id="2.30.240.10">
    <property type="entry name" value="At5g01610-like"/>
    <property type="match status" value="1"/>
</dbReference>
<dbReference type="InterPro" id="IPR036758">
    <property type="entry name" value="At5g01610-like"/>
</dbReference>
<evidence type="ECO:0000313" key="2">
    <source>
        <dbReference type="Proteomes" id="UP001151287"/>
    </source>
</evidence>
<organism evidence="1 2">
    <name type="scientific">Rhynchospora breviuscula</name>
    <dbReference type="NCBI Taxonomy" id="2022672"/>
    <lineage>
        <taxon>Eukaryota</taxon>
        <taxon>Viridiplantae</taxon>
        <taxon>Streptophyta</taxon>
        <taxon>Embryophyta</taxon>
        <taxon>Tracheophyta</taxon>
        <taxon>Spermatophyta</taxon>
        <taxon>Magnoliopsida</taxon>
        <taxon>Liliopsida</taxon>
        <taxon>Poales</taxon>
        <taxon>Cyperaceae</taxon>
        <taxon>Cyperoideae</taxon>
        <taxon>Rhynchosporeae</taxon>
        <taxon>Rhynchospora</taxon>
    </lineage>
</organism>
<dbReference type="PANTHER" id="PTHR31676:SF109">
    <property type="entry name" value="OS05G0346400 PROTEIN"/>
    <property type="match status" value="1"/>
</dbReference>
<gene>
    <name evidence="1" type="ORF">LUZ63_007570</name>
</gene>
<proteinExistence type="predicted"/>
<dbReference type="EMBL" id="JAMQYH010000002">
    <property type="protein sequence ID" value="KAJ1699058.1"/>
    <property type="molecule type" value="Genomic_DNA"/>
</dbReference>
<dbReference type="Proteomes" id="UP001151287">
    <property type="component" value="Unassembled WGS sequence"/>
</dbReference>
<reference evidence="1" key="1">
    <citation type="journal article" date="2022" name="Cell">
        <title>Repeat-based holocentromeres influence genome architecture and karyotype evolution.</title>
        <authorList>
            <person name="Hofstatter P.G."/>
            <person name="Thangavel G."/>
            <person name="Lux T."/>
            <person name="Neumann P."/>
            <person name="Vondrak T."/>
            <person name="Novak P."/>
            <person name="Zhang M."/>
            <person name="Costa L."/>
            <person name="Castellani M."/>
            <person name="Scott A."/>
            <person name="Toegelov H."/>
            <person name="Fuchs J."/>
            <person name="Mata-Sucre Y."/>
            <person name="Dias Y."/>
            <person name="Vanzela A.L.L."/>
            <person name="Huettel B."/>
            <person name="Almeida C.C.S."/>
            <person name="Simkova H."/>
            <person name="Souza G."/>
            <person name="Pedrosa-Harand A."/>
            <person name="Macas J."/>
            <person name="Mayer K.F.X."/>
            <person name="Houben A."/>
            <person name="Marques A."/>
        </authorList>
    </citation>
    <scope>NUCLEOTIDE SEQUENCE</scope>
    <source>
        <strain evidence="1">RhyBre1mFocal</strain>
    </source>
</reference>
<dbReference type="SUPFAM" id="SSF141562">
    <property type="entry name" value="At5g01610-like"/>
    <property type="match status" value="1"/>
</dbReference>
<keyword evidence="2" id="KW-1185">Reference proteome</keyword>
<evidence type="ECO:0000313" key="1">
    <source>
        <dbReference type="EMBL" id="KAJ1699058.1"/>
    </source>
</evidence>
<dbReference type="InterPro" id="IPR007493">
    <property type="entry name" value="DUF538"/>
</dbReference>
<dbReference type="AlphaFoldDB" id="A0A9Q0HV68"/>
<name>A0A9Q0HV68_9POAL</name>